<proteinExistence type="predicted"/>
<dbReference type="AlphaFoldDB" id="A0A1G8IGV8"/>
<gene>
    <name evidence="1" type="ORF">SAMN05428953_101376</name>
</gene>
<reference evidence="2" key="1">
    <citation type="submission" date="2016-10" db="EMBL/GenBank/DDBJ databases">
        <authorList>
            <person name="Varghese N."/>
            <person name="Submissions S."/>
        </authorList>
    </citation>
    <scope>NUCLEOTIDE SEQUENCE [LARGE SCALE GENOMIC DNA]</scope>
    <source>
        <strain evidence="2">CGMCC 1.11022</strain>
    </source>
</reference>
<evidence type="ECO:0000313" key="1">
    <source>
        <dbReference type="EMBL" id="SDI18249.1"/>
    </source>
</evidence>
<dbReference type="EMBL" id="FNEE01000001">
    <property type="protein sequence ID" value="SDI18249.1"/>
    <property type="molecule type" value="Genomic_DNA"/>
</dbReference>
<evidence type="ECO:0000313" key="2">
    <source>
        <dbReference type="Proteomes" id="UP000198894"/>
    </source>
</evidence>
<accession>A0A1G8IGV8</accession>
<keyword evidence="2" id="KW-1185">Reference proteome</keyword>
<dbReference type="Proteomes" id="UP000198894">
    <property type="component" value="Unassembled WGS sequence"/>
</dbReference>
<sequence length="72" mass="8138">MGIFSDPDKKLTENLYAHGNDLVDPAADLPESVEERVELLMPFVQPEARELVRSQILGLIHEYMNEDSAPSR</sequence>
<name>A0A1G8IGV8_9HYPH</name>
<organism evidence="1 2">
    <name type="scientific">Mesorhizobium muleiense</name>
    <dbReference type="NCBI Taxonomy" id="1004279"/>
    <lineage>
        <taxon>Bacteria</taxon>
        <taxon>Pseudomonadati</taxon>
        <taxon>Pseudomonadota</taxon>
        <taxon>Alphaproteobacteria</taxon>
        <taxon>Hyphomicrobiales</taxon>
        <taxon>Phyllobacteriaceae</taxon>
        <taxon>Mesorhizobium</taxon>
    </lineage>
</organism>
<dbReference type="RefSeq" id="WP_091590266.1">
    <property type="nucleotide sequence ID" value="NZ_FNEE01000001.1"/>
</dbReference>
<protein>
    <submittedName>
        <fullName evidence="1">Uncharacterized protein</fullName>
    </submittedName>
</protein>